<dbReference type="AlphaFoldDB" id="A0A6A5WIU7"/>
<evidence type="ECO:0000313" key="1">
    <source>
        <dbReference type="EMBL" id="KAF2001773.1"/>
    </source>
</evidence>
<proteinExistence type="predicted"/>
<name>A0A6A5WIU7_9PLEO</name>
<keyword evidence="2" id="KW-1185">Reference proteome</keyword>
<accession>A0A6A5WIU7</accession>
<evidence type="ECO:0000313" key="2">
    <source>
        <dbReference type="Proteomes" id="UP000799779"/>
    </source>
</evidence>
<dbReference type="EMBL" id="ML977581">
    <property type="protein sequence ID" value="KAF2001773.1"/>
    <property type="molecule type" value="Genomic_DNA"/>
</dbReference>
<sequence length="131" mass="14025">MPLLSLGLRHLVIRGSSSALDLTAAGNKLLQQAASAAYRVATLQDCCLWRRRDRTGTATPERARCGVGRTGALPHVSCANSHSVELHTWMETVVAMHLICGLPRSEPTSPVVGCRLNVGTDPTNTLKAVVR</sequence>
<dbReference type="Proteomes" id="UP000799779">
    <property type="component" value="Unassembled WGS sequence"/>
</dbReference>
<organism evidence="1 2">
    <name type="scientific">Amniculicola lignicola CBS 123094</name>
    <dbReference type="NCBI Taxonomy" id="1392246"/>
    <lineage>
        <taxon>Eukaryota</taxon>
        <taxon>Fungi</taxon>
        <taxon>Dikarya</taxon>
        <taxon>Ascomycota</taxon>
        <taxon>Pezizomycotina</taxon>
        <taxon>Dothideomycetes</taxon>
        <taxon>Pleosporomycetidae</taxon>
        <taxon>Pleosporales</taxon>
        <taxon>Amniculicolaceae</taxon>
        <taxon>Amniculicola</taxon>
    </lineage>
</organism>
<reference evidence="1" key="1">
    <citation type="journal article" date="2020" name="Stud. Mycol.">
        <title>101 Dothideomycetes genomes: a test case for predicting lifestyles and emergence of pathogens.</title>
        <authorList>
            <person name="Haridas S."/>
            <person name="Albert R."/>
            <person name="Binder M."/>
            <person name="Bloem J."/>
            <person name="Labutti K."/>
            <person name="Salamov A."/>
            <person name="Andreopoulos B."/>
            <person name="Baker S."/>
            <person name="Barry K."/>
            <person name="Bills G."/>
            <person name="Bluhm B."/>
            <person name="Cannon C."/>
            <person name="Castanera R."/>
            <person name="Culley D."/>
            <person name="Daum C."/>
            <person name="Ezra D."/>
            <person name="Gonzalez J."/>
            <person name="Henrissat B."/>
            <person name="Kuo A."/>
            <person name="Liang C."/>
            <person name="Lipzen A."/>
            <person name="Lutzoni F."/>
            <person name="Magnuson J."/>
            <person name="Mondo S."/>
            <person name="Nolan M."/>
            <person name="Ohm R."/>
            <person name="Pangilinan J."/>
            <person name="Park H.-J."/>
            <person name="Ramirez L."/>
            <person name="Alfaro M."/>
            <person name="Sun H."/>
            <person name="Tritt A."/>
            <person name="Yoshinaga Y."/>
            <person name="Zwiers L.-H."/>
            <person name="Turgeon B."/>
            <person name="Goodwin S."/>
            <person name="Spatafora J."/>
            <person name="Crous P."/>
            <person name="Grigoriev I."/>
        </authorList>
    </citation>
    <scope>NUCLEOTIDE SEQUENCE</scope>
    <source>
        <strain evidence="1">CBS 123094</strain>
    </source>
</reference>
<gene>
    <name evidence="1" type="ORF">P154DRAFT_595853</name>
</gene>
<protein>
    <submittedName>
        <fullName evidence="1">Uncharacterized protein</fullName>
    </submittedName>
</protein>